<dbReference type="Proteomes" id="UP001498398">
    <property type="component" value="Unassembled WGS sequence"/>
</dbReference>
<evidence type="ECO:0000256" key="1">
    <source>
        <dbReference type="ARBA" id="ARBA00022898"/>
    </source>
</evidence>
<dbReference type="NCBIfam" id="TIGR00044">
    <property type="entry name" value="YggS family pyridoxal phosphate-dependent enzyme"/>
    <property type="match status" value="1"/>
</dbReference>
<gene>
    <name evidence="5" type="ORF">VKT23_004791</name>
</gene>
<keyword evidence="6" id="KW-1185">Reference proteome</keyword>
<name>A0ABR1JVU5_9AGAR</name>
<keyword evidence="1 2" id="KW-0663">Pyridoxal phosphate</keyword>
<evidence type="ECO:0000313" key="5">
    <source>
        <dbReference type="EMBL" id="KAK7466067.1"/>
    </source>
</evidence>
<dbReference type="CDD" id="cd06822">
    <property type="entry name" value="PLPDE_III_YBL036c_euk"/>
    <property type="match status" value="1"/>
</dbReference>
<evidence type="ECO:0000259" key="4">
    <source>
        <dbReference type="Pfam" id="PF01168"/>
    </source>
</evidence>
<dbReference type="InterPro" id="IPR011078">
    <property type="entry name" value="PyrdxlP_homeostasis"/>
</dbReference>
<feature type="modified residue" description="N6-(pyridoxal phosphate)lysine" evidence="2">
    <location>
        <position position="49"/>
    </location>
</feature>
<comment type="function">
    <text evidence="2">Pyridoxal 5'-phosphate (PLP)-binding protein, which may be involved in intracellular homeostatic regulation of pyridoxal 5'-phosphate (PLP), the active form of vitamin B6.</text>
</comment>
<accession>A0ABR1JVU5</accession>
<comment type="caution">
    <text evidence="5">The sequence shown here is derived from an EMBL/GenBank/DDBJ whole genome shotgun (WGS) entry which is preliminary data.</text>
</comment>
<organism evidence="5 6">
    <name type="scientific">Marasmiellus scandens</name>
    <dbReference type="NCBI Taxonomy" id="2682957"/>
    <lineage>
        <taxon>Eukaryota</taxon>
        <taxon>Fungi</taxon>
        <taxon>Dikarya</taxon>
        <taxon>Basidiomycota</taxon>
        <taxon>Agaricomycotina</taxon>
        <taxon>Agaricomycetes</taxon>
        <taxon>Agaricomycetidae</taxon>
        <taxon>Agaricales</taxon>
        <taxon>Marasmiineae</taxon>
        <taxon>Omphalotaceae</taxon>
        <taxon>Marasmiellus</taxon>
    </lineage>
</organism>
<dbReference type="Gene3D" id="3.20.20.10">
    <property type="entry name" value="Alanine racemase"/>
    <property type="match status" value="1"/>
</dbReference>
<evidence type="ECO:0000313" key="6">
    <source>
        <dbReference type="Proteomes" id="UP001498398"/>
    </source>
</evidence>
<sequence length="290" mass="31514">MTIPMSVPKASNERAQELRENLQEIRQRVQDASASSSSGTRPKLVAVSKYKPSSDIMVCYEDGQLDFGENYVQELVDKAKELPLEIRWHFIGTLQSNKAKVLAGIPNLHTIQTLSSVKAATALNKALASSTSRTSPLNVLVQVNTSGEDAKSGLSPLSSSSSIAESDLAKLVKHVIANCPHLQFQGLMTIGSLELSLHASETEKNADFEKLRETRDLLQEWLRGEEFAAKAQWGSAEHGGNLVMSMGMSSDFEAALKAGSDIVRVGTGIFGQRKMKEEVKAERVKTAVTV</sequence>
<dbReference type="EMBL" id="JBANRG010000005">
    <property type="protein sequence ID" value="KAK7466067.1"/>
    <property type="molecule type" value="Genomic_DNA"/>
</dbReference>
<dbReference type="SUPFAM" id="SSF51419">
    <property type="entry name" value="PLP-binding barrel"/>
    <property type="match status" value="1"/>
</dbReference>
<dbReference type="PANTHER" id="PTHR10146:SF14">
    <property type="entry name" value="PYRIDOXAL PHOSPHATE HOMEOSTASIS PROTEIN"/>
    <property type="match status" value="1"/>
</dbReference>
<proteinExistence type="inferred from homology"/>
<feature type="domain" description="Alanine racemase N-terminal" evidence="4">
    <location>
        <begin position="21"/>
        <end position="273"/>
    </location>
</feature>
<evidence type="ECO:0000256" key="3">
    <source>
        <dbReference type="RuleBase" id="RU004514"/>
    </source>
</evidence>
<protein>
    <recommendedName>
        <fullName evidence="2">Pyridoxal phosphate homeostasis protein</fullName>
        <shortName evidence="2">PLP homeostasis protein</shortName>
    </recommendedName>
</protein>
<dbReference type="PROSITE" id="PS01211">
    <property type="entry name" value="UPF0001"/>
    <property type="match status" value="1"/>
</dbReference>
<dbReference type="InterPro" id="IPR029066">
    <property type="entry name" value="PLP-binding_barrel"/>
</dbReference>
<dbReference type="HAMAP" id="MF_02087">
    <property type="entry name" value="PLP_homeostasis"/>
    <property type="match status" value="1"/>
</dbReference>
<reference evidence="5 6" key="1">
    <citation type="submission" date="2024-01" db="EMBL/GenBank/DDBJ databases">
        <title>A draft genome for the cacao thread blight pathogen Marasmiellus scandens.</title>
        <authorList>
            <person name="Baruah I.K."/>
            <person name="Leung J."/>
            <person name="Bukari Y."/>
            <person name="Amoako-Attah I."/>
            <person name="Meinhardt L.W."/>
            <person name="Bailey B.A."/>
            <person name="Cohen S.P."/>
        </authorList>
    </citation>
    <scope>NUCLEOTIDE SEQUENCE [LARGE SCALE GENOMIC DNA]</scope>
    <source>
        <strain evidence="5 6">GH-19</strain>
    </source>
</reference>
<comment type="similarity">
    <text evidence="2 3">Belongs to the pyridoxal phosphate-binding protein YggS/PROSC family.</text>
</comment>
<dbReference type="PANTHER" id="PTHR10146">
    <property type="entry name" value="PROLINE SYNTHETASE CO-TRANSCRIBED BACTERIAL HOMOLOG PROTEIN"/>
    <property type="match status" value="1"/>
</dbReference>
<evidence type="ECO:0000256" key="2">
    <source>
        <dbReference type="HAMAP-Rule" id="MF_03225"/>
    </source>
</evidence>
<dbReference type="InterPro" id="IPR001608">
    <property type="entry name" value="Ala_racemase_N"/>
</dbReference>
<dbReference type="Pfam" id="PF01168">
    <property type="entry name" value="Ala_racemase_N"/>
    <property type="match status" value="1"/>
</dbReference>